<evidence type="ECO:0000313" key="5">
    <source>
        <dbReference type="EMBL" id="RAH96516.1"/>
    </source>
</evidence>
<dbReference type="PANTHER" id="PTHR43132">
    <property type="entry name" value="ARSENICAL RESISTANCE OPERON REPRESSOR ARSR-RELATED"/>
    <property type="match status" value="1"/>
</dbReference>
<dbReference type="Gene3D" id="1.10.10.10">
    <property type="entry name" value="Winged helix-like DNA-binding domain superfamily/Winged helix DNA-binding domain"/>
    <property type="match status" value="1"/>
</dbReference>
<dbReference type="InterPro" id="IPR051011">
    <property type="entry name" value="Metal_resp_trans_reg"/>
</dbReference>
<keyword evidence="1" id="KW-0805">Transcription regulation</keyword>
<dbReference type="OrthoDB" id="9804742at2"/>
<dbReference type="PANTHER" id="PTHR43132:SF2">
    <property type="entry name" value="ARSENICAL RESISTANCE OPERON REPRESSOR ARSR-RELATED"/>
    <property type="match status" value="1"/>
</dbReference>
<evidence type="ECO:0000256" key="2">
    <source>
        <dbReference type="ARBA" id="ARBA00023125"/>
    </source>
</evidence>
<keyword evidence="6" id="KW-1185">Reference proteome</keyword>
<dbReference type="InterPro" id="IPR036390">
    <property type="entry name" value="WH_DNA-bd_sf"/>
</dbReference>
<accession>A0A8B2NP96</accession>
<keyword evidence="2" id="KW-0238">DNA-binding</keyword>
<keyword evidence="3" id="KW-0804">Transcription</keyword>
<dbReference type="EMBL" id="QHHQ01000012">
    <property type="protein sequence ID" value="RAH96516.1"/>
    <property type="molecule type" value="Genomic_DNA"/>
</dbReference>
<evidence type="ECO:0000259" key="4">
    <source>
        <dbReference type="PROSITE" id="PS50987"/>
    </source>
</evidence>
<name>A0A8B2NP96_9HYPH</name>
<sequence>MEKSQAITALSALAQESRLDIYRLLVEVGPDGLAVGQIGERLGGMASATLSFHLTQLRQAGLVSVRRDGRSMIYAARYEAMNGLVAYLTENCCRESGAACDVAAPRCDTVFTPS</sequence>
<dbReference type="NCBIfam" id="NF033788">
    <property type="entry name" value="HTH_metalloreg"/>
    <property type="match status" value="1"/>
</dbReference>
<evidence type="ECO:0000313" key="6">
    <source>
        <dbReference type="Proteomes" id="UP000249590"/>
    </source>
</evidence>
<comment type="caution">
    <text evidence="5">The sequence shown here is derived from an EMBL/GenBank/DDBJ whole genome shotgun (WGS) entry which is preliminary data.</text>
</comment>
<dbReference type="SUPFAM" id="SSF46785">
    <property type="entry name" value="Winged helix' DNA-binding domain"/>
    <property type="match status" value="1"/>
</dbReference>
<evidence type="ECO:0000256" key="3">
    <source>
        <dbReference type="ARBA" id="ARBA00023163"/>
    </source>
</evidence>
<dbReference type="GO" id="GO:0003677">
    <property type="term" value="F:DNA binding"/>
    <property type="evidence" value="ECO:0007669"/>
    <property type="project" value="UniProtKB-KW"/>
</dbReference>
<proteinExistence type="predicted"/>
<dbReference type="PROSITE" id="PS50987">
    <property type="entry name" value="HTH_ARSR_2"/>
    <property type="match status" value="1"/>
</dbReference>
<dbReference type="InterPro" id="IPR011991">
    <property type="entry name" value="ArsR-like_HTH"/>
</dbReference>
<dbReference type="Pfam" id="PF12840">
    <property type="entry name" value="HTH_20"/>
    <property type="match status" value="1"/>
</dbReference>
<gene>
    <name evidence="5" type="ORF">DLJ53_31875</name>
</gene>
<reference evidence="5 6" key="1">
    <citation type="submission" date="2018-05" db="EMBL/GenBank/DDBJ databases">
        <title>Acuticoccus sediminis sp. nov., isolated from deep-sea sediment of Indian Ocean.</title>
        <authorList>
            <person name="Liu X."/>
            <person name="Lai Q."/>
            <person name="Du Y."/>
            <person name="Sun F."/>
            <person name="Zhang X."/>
            <person name="Wang S."/>
            <person name="Shao Z."/>
        </authorList>
    </citation>
    <scope>NUCLEOTIDE SEQUENCE [LARGE SCALE GENOMIC DNA]</scope>
    <source>
        <strain evidence="5 6">PTG4-2</strain>
    </source>
</reference>
<dbReference type="CDD" id="cd00090">
    <property type="entry name" value="HTH_ARSR"/>
    <property type="match status" value="1"/>
</dbReference>
<dbReference type="PRINTS" id="PR00778">
    <property type="entry name" value="HTHARSR"/>
</dbReference>
<dbReference type="InterPro" id="IPR001845">
    <property type="entry name" value="HTH_ArsR_DNA-bd_dom"/>
</dbReference>
<dbReference type="InterPro" id="IPR036388">
    <property type="entry name" value="WH-like_DNA-bd_sf"/>
</dbReference>
<dbReference type="RefSeq" id="WP_111352385.1">
    <property type="nucleotide sequence ID" value="NZ_JAIWKD010000022.1"/>
</dbReference>
<evidence type="ECO:0000256" key="1">
    <source>
        <dbReference type="ARBA" id="ARBA00023015"/>
    </source>
</evidence>
<protein>
    <submittedName>
        <fullName evidence="5">Transcriptional regulator</fullName>
    </submittedName>
</protein>
<feature type="domain" description="HTH arsR-type" evidence="4">
    <location>
        <begin position="1"/>
        <end position="96"/>
    </location>
</feature>
<dbReference type="AlphaFoldDB" id="A0A8B2NP96"/>
<organism evidence="5 6">
    <name type="scientific">Acuticoccus sediminis</name>
    <dbReference type="NCBI Taxonomy" id="2184697"/>
    <lineage>
        <taxon>Bacteria</taxon>
        <taxon>Pseudomonadati</taxon>
        <taxon>Pseudomonadota</taxon>
        <taxon>Alphaproteobacteria</taxon>
        <taxon>Hyphomicrobiales</taxon>
        <taxon>Amorphaceae</taxon>
        <taxon>Acuticoccus</taxon>
    </lineage>
</organism>
<dbReference type="Proteomes" id="UP000249590">
    <property type="component" value="Unassembled WGS sequence"/>
</dbReference>
<dbReference type="GO" id="GO:0003700">
    <property type="term" value="F:DNA-binding transcription factor activity"/>
    <property type="evidence" value="ECO:0007669"/>
    <property type="project" value="InterPro"/>
</dbReference>
<dbReference type="SMART" id="SM00418">
    <property type="entry name" value="HTH_ARSR"/>
    <property type="match status" value="1"/>
</dbReference>